<evidence type="ECO:0000313" key="1">
    <source>
        <dbReference type="EMBL" id="GFH38777.1"/>
    </source>
</evidence>
<dbReference type="EMBL" id="BLLG01000020">
    <property type="protein sequence ID" value="GFH38777.1"/>
    <property type="molecule type" value="Genomic_DNA"/>
</dbReference>
<evidence type="ECO:0008006" key="3">
    <source>
        <dbReference type="Google" id="ProtNLM"/>
    </source>
</evidence>
<keyword evidence="2" id="KW-1185">Reference proteome</keyword>
<protein>
    <recommendedName>
        <fullName evidence="3">Transposase</fullName>
    </recommendedName>
</protein>
<dbReference type="PANTHER" id="PTHR46889">
    <property type="entry name" value="TRANSPOSASE INSF FOR INSERTION SEQUENCE IS3B-RELATED"/>
    <property type="match status" value="1"/>
</dbReference>
<sequence length="72" mass="8042">MRERDIRGVTRRKRRYLTKQDAKAAPAPDLVGRDFTAAEPGTKLVGDITYLATIEGWWYLATVIDLEASSGC</sequence>
<dbReference type="InterPro" id="IPR050900">
    <property type="entry name" value="Transposase_IS3/IS150/IS904"/>
</dbReference>
<dbReference type="AlphaFoldDB" id="A0A6A0B4Q7"/>
<organism evidence="1 2">
    <name type="scientific">Streptomyces pacificus</name>
    <dbReference type="NCBI Taxonomy" id="2705029"/>
    <lineage>
        <taxon>Bacteria</taxon>
        <taxon>Bacillati</taxon>
        <taxon>Actinomycetota</taxon>
        <taxon>Actinomycetes</taxon>
        <taxon>Kitasatosporales</taxon>
        <taxon>Streptomycetaceae</taxon>
        <taxon>Streptomyces</taxon>
    </lineage>
</organism>
<dbReference type="Proteomes" id="UP000484988">
    <property type="component" value="Unassembled WGS sequence"/>
</dbReference>
<accession>A0A6A0B4Q7</accession>
<comment type="caution">
    <text evidence="1">The sequence shown here is derived from an EMBL/GenBank/DDBJ whole genome shotgun (WGS) entry which is preliminary data.</text>
</comment>
<proteinExistence type="predicted"/>
<gene>
    <name evidence="1" type="ORF">SCWH03_50290</name>
</gene>
<evidence type="ECO:0000313" key="2">
    <source>
        <dbReference type="Proteomes" id="UP000484988"/>
    </source>
</evidence>
<dbReference type="PANTHER" id="PTHR46889:SF4">
    <property type="entry name" value="TRANSPOSASE INSO FOR INSERTION SEQUENCE ELEMENT IS911B-RELATED"/>
    <property type="match status" value="1"/>
</dbReference>
<dbReference type="RefSeq" id="WP_216854792.1">
    <property type="nucleotide sequence ID" value="NZ_BLLG01000020.1"/>
</dbReference>
<name>A0A6A0B4Q7_9ACTN</name>
<reference evidence="1 2" key="1">
    <citation type="submission" date="2020-02" db="EMBL/GenBank/DDBJ databases">
        <title>Whole Genome Shotgun Sequence of Streptomyces sp. strain CWH03.</title>
        <authorList>
            <person name="Dohra H."/>
            <person name="Kodani S."/>
            <person name="Yamamura H."/>
        </authorList>
    </citation>
    <scope>NUCLEOTIDE SEQUENCE [LARGE SCALE GENOMIC DNA]</scope>
    <source>
        <strain evidence="1 2">CWH03</strain>
    </source>
</reference>